<gene>
    <name evidence="2" type="ORF">EZS28_051376</name>
</gene>
<evidence type="ECO:0000313" key="3">
    <source>
        <dbReference type="Proteomes" id="UP000324800"/>
    </source>
</evidence>
<dbReference type="AlphaFoldDB" id="A0A5J4T4D4"/>
<dbReference type="EMBL" id="SNRW01038769">
    <property type="protein sequence ID" value="KAA6353097.1"/>
    <property type="molecule type" value="Genomic_DNA"/>
</dbReference>
<feature type="region of interest" description="Disordered" evidence="1">
    <location>
        <begin position="74"/>
        <end position="144"/>
    </location>
</feature>
<organism evidence="2 3">
    <name type="scientific">Streblomastix strix</name>
    <dbReference type="NCBI Taxonomy" id="222440"/>
    <lineage>
        <taxon>Eukaryota</taxon>
        <taxon>Metamonada</taxon>
        <taxon>Preaxostyla</taxon>
        <taxon>Oxymonadida</taxon>
        <taxon>Streblomastigidae</taxon>
        <taxon>Streblomastix</taxon>
    </lineage>
</organism>
<evidence type="ECO:0000256" key="1">
    <source>
        <dbReference type="SAM" id="MobiDB-lite"/>
    </source>
</evidence>
<proteinExistence type="predicted"/>
<feature type="compositionally biased region" description="Polar residues" evidence="1">
    <location>
        <begin position="170"/>
        <end position="190"/>
    </location>
</feature>
<protein>
    <submittedName>
        <fullName evidence="2">Uncharacterized protein</fullName>
    </submittedName>
</protein>
<feature type="non-terminal residue" evidence="2">
    <location>
        <position position="259"/>
    </location>
</feature>
<reference evidence="2 3" key="1">
    <citation type="submission" date="2019-03" db="EMBL/GenBank/DDBJ databases">
        <title>Single cell metagenomics reveals metabolic interactions within the superorganism composed of flagellate Streblomastix strix and complex community of Bacteroidetes bacteria on its surface.</title>
        <authorList>
            <person name="Treitli S.C."/>
            <person name="Kolisko M."/>
            <person name="Husnik F."/>
            <person name="Keeling P."/>
            <person name="Hampl V."/>
        </authorList>
    </citation>
    <scope>NUCLEOTIDE SEQUENCE [LARGE SCALE GENOMIC DNA]</scope>
    <source>
        <strain evidence="2">ST1C</strain>
    </source>
</reference>
<name>A0A5J4T4D4_9EUKA</name>
<sequence length="259" mass="28503">MLQPSLNQLPYIGIDLEGNSELGKDKRQQTQLAGVGGGTIWLSGINLMIGSYGKELLRRNPGIFEIKYKDLASTGQDSEQSSGNQQSGNNQSGDRNNAGSSLGTSGLERQMNENENIGSDKQKQSSGSDQSKKGNDANIDLPPMQNFINRVITTRFSSKKTQITDKIGQSPDQRSQNGQRPQSEGRSQSEGRIQLIRLNPTPSQNQLVAAVMHKILIYNQQQPLLQQQIYTGTEGDQLIEPLTISNDISDLMNTQRLMI</sequence>
<accession>A0A5J4T4D4</accession>
<evidence type="ECO:0000313" key="2">
    <source>
        <dbReference type="EMBL" id="KAA6353097.1"/>
    </source>
</evidence>
<comment type="caution">
    <text evidence="2">The sequence shown here is derived from an EMBL/GenBank/DDBJ whole genome shotgun (WGS) entry which is preliminary data.</text>
</comment>
<feature type="compositionally biased region" description="Low complexity" evidence="1">
    <location>
        <begin position="75"/>
        <end position="97"/>
    </location>
</feature>
<dbReference type="Proteomes" id="UP000324800">
    <property type="component" value="Unassembled WGS sequence"/>
</dbReference>
<feature type="region of interest" description="Disordered" evidence="1">
    <location>
        <begin position="158"/>
        <end position="190"/>
    </location>
</feature>